<evidence type="ECO:0008006" key="3">
    <source>
        <dbReference type="Google" id="ProtNLM"/>
    </source>
</evidence>
<dbReference type="EMBL" id="JABFAB010000001">
    <property type="protein sequence ID" value="MBA0640013.1"/>
    <property type="molecule type" value="Genomic_DNA"/>
</dbReference>
<comment type="caution">
    <text evidence="1">The sequence shown here is derived from an EMBL/GenBank/DDBJ whole genome shotgun (WGS) entry which is preliminary data.</text>
</comment>
<name>A0A7J8TPE3_9ROSI</name>
<proteinExistence type="predicted"/>
<feature type="non-terminal residue" evidence="1">
    <location>
        <position position="76"/>
    </location>
</feature>
<feature type="non-terminal residue" evidence="1">
    <location>
        <position position="1"/>
    </location>
</feature>
<sequence length="76" mass="8640">AVTIAKEIGFQDICVERDTLTVIRKLIAAVEDRSCIEMEEVPRAVEELVNRDRNRDAADAQWDFVYSVKENGISDL</sequence>
<keyword evidence="2" id="KW-1185">Reference proteome</keyword>
<organism evidence="1 2">
    <name type="scientific">Gossypium klotzschianum</name>
    <dbReference type="NCBI Taxonomy" id="34286"/>
    <lineage>
        <taxon>Eukaryota</taxon>
        <taxon>Viridiplantae</taxon>
        <taxon>Streptophyta</taxon>
        <taxon>Embryophyta</taxon>
        <taxon>Tracheophyta</taxon>
        <taxon>Spermatophyta</taxon>
        <taxon>Magnoliopsida</taxon>
        <taxon>eudicotyledons</taxon>
        <taxon>Gunneridae</taxon>
        <taxon>Pentapetalae</taxon>
        <taxon>rosids</taxon>
        <taxon>malvids</taxon>
        <taxon>Malvales</taxon>
        <taxon>Malvaceae</taxon>
        <taxon>Malvoideae</taxon>
        <taxon>Gossypium</taxon>
    </lineage>
</organism>
<evidence type="ECO:0000313" key="1">
    <source>
        <dbReference type="EMBL" id="MBA0640013.1"/>
    </source>
</evidence>
<reference evidence="1 2" key="1">
    <citation type="journal article" date="2019" name="Genome Biol. Evol.">
        <title>Insights into the evolution of the New World diploid cottons (Gossypium, subgenus Houzingenia) based on genome sequencing.</title>
        <authorList>
            <person name="Grover C.E."/>
            <person name="Arick M.A. 2nd"/>
            <person name="Thrash A."/>
            <person name="Conover J.L."/>
            <person name="Sanders W.S."/>
            <person name="Peterson D.G."/>
            <person name="Frelichowski J.E."/>
            <person name="Scheffler J.A."/>
            <person name="Scheffler B.E."/>
            <person name="Wendel J.F."/>
        </authorList>
    </citation>
    <scope>NUCLEOTIDE SEQUENCE [LARGE SCALE GENOMIC DNA]</scope>
    <source>
        <strain evidence="1">57</strain>
        <tissue evidence="1">Leaf</tissue>
    </source>
</reference>
<gene>
    <name evidence="1" type="ORF">Goklo_023002</name>
</gene>
<protein>
    <recommendedName>
        <fullName evidence="3">RNase H type-1 domain-containing protein</fullName>
    </recommendedName>
</protein>
<dbReference type="AlphaFoldDB" id="A0A7J8TPE3"/>
<dbReference type="Proteomes" id="UP000593573">
    <property type="component" value="Unassembled WGS sequence"/>
</dbReference>
<accession>A0A7J8TPE3</accession>
<evidence type="ECO:0000313" key="2">
    <source>
        <dbReference type="Proteomes" id="UP000593573"/>
    </source>
</evidence>